<protein>
    <recommendedName>
        <fullName evidence="9">Dihydroorotate dehydrogenase</fullName>
        <shortName evidence="9">DHOD</shortName>
        <shortName evidence="9">DHODase</shortName>
        <shortName evidence="9">DHOdehase</shortName>
        <ecNumber evidence="9">1.3.-.-</ecNumber>
    </recommendedName>
</protein>
<feature type="domain" description="Dihydroorotate dehydrogenase catalytic" evidence="10">
    <location>
        <begin position="30"/>
        <end position="320"/>
    </location>
</feature>
<dbReference type="InterPro" id="IPR050074">
    <property type="entry name" value="DHO_dehydrogenase"/>
</dbReference>
<dbReference type="InterPro" id="IPR033888">
    <property type="entry name" value="DHOD_1B"/>
</dbReference>
<comment type="subcellular location">
    <subcellularLocation>
        <location evidence="1 9">Cytoplasm</location>
    </subcellularLocation>
</comment>
<evidence type="ECO:0000256" key="9">
    <source>
        <dbReference type="HAMAP-Rule" id="MF_00224"/>
    </source>
</evidence>
<feature type="binding site" evidence="9">
    <location>
        <begin position="216"/>
        <end position="217"/>
    </location>
    <ligand>
        <name>substrate</name>
    </ligand>
</feature>
<feature type="binding site" evidence="9">
    <location>
        <begin position="67"/>
        <end position="68"/>
    </location>
    <ligand>
        <name>FMN</name>
        <dbReference type="ChEBI" id="CHEBI:58210"/>
    </ligand>
</feature>
<keyword evidence="7 9" id="KW-0665">Pyrimidine biosynthesis</keyword>
<comment type="pathway">
    <text evidence="2 9">Pyrimidine metabolism; UMP biosynthesis via de novo pathway.</text>
</comment>
<keyword evidence="12" id="KW-1185">Reference proteome</keyword>
<evidence type="ECO:0000256" key="7">
    <source>
        <dbReference type="ARBA" id="ARBA00022975"/>
    </source>
</evidence>
<dbReference type="RefSeq" id="WP_111503595.1">
    <property type="nucleotide sequence ID" value="NZ_QKYN01000088.1"/>
</dbReference>
<feature type="binding site" evidence="9">
    <location>
        <position position="215"/>
    </location>
    <ligand>
        <name>FMN</name>
        <dbReference type="ChEBI" id="CHEBI:58210"/>
    </ligand>
</feature>
<proteinExistence type="inferred from homology"/>
<dbReference type="Pfam" id="PF01180">
    <property type="entry name" value="DHO_dh"/>
    <property type="match status" value="1"/>
</dbReference>
<dbReference type="PIRSF" id="PIRSF000164">
    <property type="entry name" value="DHO_oxidase"/>
    <property type="match status" value="1"/>
</dbReference>
<keyword evidence="8 9" id="KW-0560">Oxidoreductase</keyword>
<dbReference type="GO" id="GO:0044205">
    <property type="term" value="P:'de novo' UMP biosynthetic process"/>
    <property type="evidence" value="ECO:0007669"/>
    <property type="project" value="UniProtKB-UniRule"/>
</dbReference>
<evidence type="ECO:0000256" key="8">
    <source>
        <dbReference type="ARBA" id="ARBA00023002"/>
    </source>
</evidence>
<comment type="cofactor">
    <cofactor evidence="9">
        <name>FMN</name>
        <dbReference type="ChEBI" id="CHEBI:58210"/>
    </cofactor>
    <text evidence="9">Binds 1 FMN per subunit.</text>
</comment>
<keyword evidence="4 9" id="KW-0963">Cytoplasm</keyword>
<evidence type="ECO:0000256" key="1">
    <source>
        <dbReference type="ARBA" id="ARBA00004496"/>
    </source>
</evidence>
<evidence type="ECO:0000256" key="5">
    <source>
        <dbReference type="ARBA" id="ARBA00022630"/>
    </source>
</evidence>
<organism evidence="11 12">
    <name type="scientific">Streptacidiphilus pinicola</name>
    <dbReference type="NCBI Taxonomy" id="2219663"/>
    <lineage>
        <taxon>Bacteria</taxon>
        <taxon>Bacillati</taxon>
        <taxon>Actinomycetota</taxon>
        <taxon>Actinomycetes</taxon>
        <taxon>Kitasatosporales</taxon>
        <taxon>Streptomycetaceae</taxon>
        <taxon>Streptacidiphilus</taxon>
    </lineage>
</organism>
<dbReference type="InterPro" id="IPR049622">
    <property type="entry name" value="Dihydroorotate_DH_I"/>
</dbReference>
<dbReference type="UniPathway" id="UPA00070"/>
<dbReference type="InterPro" id="IPR001295">
    <property type="entry name" value="Dihydroorotate_DH_CS"/>
</dbReference>
<evidence type="ECO:0000259" key="10">
    <source>
        <dbReference type="Pfam" id="PF01180"/>
    </source>
</evidence>
<dbReference type="OrthoDB" id="9794954at2"/>
<feature type="binding site" evidence="9">
    <location>
        <position position="245"/>
    </location>
    <ligand>
        <name>FMN</name>
        <dbReference type="ChEBI" id="CHEBI:58210"/>
    </ligand>
</feature>
<dbReference type="AlphaFoldDB" id="A0A2X0IEF1"/>
<feature type="binding site" evidence="9">
    <location>
        <position position="149"/>
    </location>
    <ligand>
        <name>substrate</name>
    </ligand>
</feature>
<dbReference type="PANTHER" id="PTHR48109">
    <property type="entry name" value="DIHYDROOROTATE DEHYDROGENASE (QUINONE), MITOCHONDRIAL-RELATED"/>
    <property type="match status" value="1"/>
</dbReference>
<keyword evidence="5 9" id="KW-0285">Flavoprotein</keyword>
<dbReference type="EC" id="1.3.-.-" evidence="9"/>
<dbReference type="SUPFAM" id="SSF51395">
    <property type="entry name" value="FMN-linked oxidoreductases"/>
    <property type="match status" value="1"/>
</dbReference>
<dbReference type="GO" id="GO:0005737">
    <property type="term" value="C:cytoplasm"/>
    <property type="evidence" value="ECO:0007669"/>
    <property type="project" value="UniProtKB-SubCell"/>
</dbReference>
<accession>A0A2X0IEF1</accession>
<reference evidence="11 12" key="1">
    <citation type="submission" date="2018-06" db="EMBL/GenBank/DDBJ databases">
        <title>Streptacidiphilus pinicola sp. nov., isolated from pine grove soil.</title>
        <authorList>
            <person name="Roh S.G."/>
            <person name="Park S."/>
            <person name="Kim M.-K."/>
            <person name="Yun B.-R."/>
            <person name="Park J."/>
            <person name="Kim M.J."/>
            <person name="Kim Y.S."/>
            <person name="Kim S.B."/>
        </authorList>
    </citation>
    <scope>NUCLEOTIDE SEQUENCE [LARGE SCALE GENOMIC DNA]</scope>
    <source>
        <strain evidence="11 12">MMS16-CNU450</strain>
    </source>
</reference>
<feature type="binding site" evidence="9">
    <location>
        <position position="67"/>
    </location>
    <ligand>
        <name>substrate</name>
    </ligand>
</feature>
<dbReference type="InterPro" id="IPR013785">
    <property type="entry name" value="Aldolase_TIM"/>
</dbReference>
<dbReference type="InterPro" id="IPR005720">
    <property type="entry name" value="Dihydroorotate_DH_cat"/>
</dbReference>
<evidence type="ECO:0000256" key="4">
    <source>
        <dbReference type="ARBA" id="ARBA00022490"/>
    </source>
</evidence>
<comment type="function">
    <text evidence="9">Catalyzes the conversion of dihydroorotate to orotate.</text>
</comment>
<dbReference type="PANTHER" id="PTHR48109:SF1">
    <property type="entry name" value="DIHYDROOROTATE DEHYDROGENASE (FUMARATE)"/>
    <property type="match status" value="1"/>
</dbReference>
<evidence type="ECO:0000256" key="2">
    <source>
        <dbReference type="ARBA" id="ARBA00004725"/>
    </source>
</evidence>
<keyword evidence="6 9" id="KW-0288">FMN</keyword>
<dbReference type="Proteomes" id="UP000248889">
    <property type="component" value="Unassembled WGS sequence"/>
</dbReference>
<comment type="caution">
    <text evidence="9">Lacks conserved residue(s) required for the propagation of feature annotation.</text>
</comment>
<gene>
    <name evidence="9" type="primary">pyrD</name>
    <name evidence="11" type="ORF">DN069_22485</name>
</gene>
<sequence>MSAADPTVFVQTGSIEEPPDAEAVDLTAPFGGGTLPNPVTTAAGCAGYGRELAKFLPLAELGSITTKTITAQPRAGRATPRVAETPSGLLSGVGLQGSGIEHFVEAELPWLAERGARVLVSLAGESVEEFAACARALNGQPGVVGLELNLSYPNADNQGLVFASNPATSHDVVQAVREVADPELPVYAKLAPDVTSVTDVAKACVRAGADGLSMINTLPGVVIDTDTLRPRLAPSGGTVVGGLSGPAIKPVAVRCVYEVHAAMRAGECATVPILGMGGIRTGLDALEFVLAGASGVAVGTAIFNDPTAPLRVLDELREALAARGFARLTDAVGLAHHQN</sequence>
<comment type="similarity">
    <text evidence="3 9">Belongs to the dihydroorotate dehydrogenase family. Type 1 subfamily.</text>
</comment>
<evidence type="ECO:0000256" key="3">
    <source>
        <dbReference type="ARBA" id="ARBA00008008"/>
    </source>
</evidence>
<feature type="binding site" evidence="9">
    <location>
        <position position="189"/>
    </location>
    <ligand>
        <name>FMN</name>
        <dbReference type="ChEBI" id="CHEBI:58210"/>
    </ligand>
</feature>
<feature type="binding site" evidence="9">
    <location>
        <begin position="299"/>
        <end position="300"/>
    </location>
    <ligand>
        <name>FMN</name>
        <dbReference type="ChEBI" id="CHEBI:58210"/>
    </ligand>
</feature>
<feature type="binding site" evidence="9">
    <location>
        <begin position="277"/>
        <end position="278"/>
    </location>
    <ligand>
        <name>FMN</name>
        <dbReference type="ChEBI" id="CHEBI:58210"/>
    </ligand>
</feature>
<dbReference type="HAMAP" id="MF_00224">
    <property type="entry name" value="DHO_dh_type1"/>
    <property type="match status" value="1"/>
</dbReference>
<dbReference type="GO" id="GO:0006207">
    <property type="term" value="P:'de novo' pyrimidine nucleobase biosynthetic process"/>
    <property type="evidence" value="ECO:0007669"/>
    <property type="project" value="InterPro"/>
</dbReference>
<dbReference type="NCBIfam" id="NF005574">
    <property type="entry name" value="PRK07259.1"/>
    <property type="match status" value="1"/>
</dbReference>
<evidence type="ECO:0000313" key="11">
    <source>
        <dbReference type="EMBL" id="RAG83392.1"/>
    </source>
</evidence>
<name>A0A2X0IEF1_9ACTN</name>
<dbReference type="InterPro" id="IPR024920">
    <property type="entry name" value="Dihydroorotate_DH_1"/>
</dbReference>
<dbReference type="NCBIfam" id="TIGR01037">
    <property type="entry name" value="pyrD_sub1_fam"/>
    <property type="match status" value="1"/>
</dbReference>
<evidence type="ECO:0000313" key="12">
    <source>
        <dbReference type="Proteomes" id="UP000248889"/>
    </source>
</evidence>
<comment type="catalytic activity">
    <reaction evidence="9">
        <text>(S)-dihydroorotate + A = orotate + AH2</text>
        <dbReference type="Rhea" id="RHEA:18073"/>
        <dbReference type="ChEBI" id="CHEBI:13193"/>
        <dbReference type="ChEBI" id="CHEBI:17499"/>
        <dbReference type="ChEBI" id="CHEBI:30839"/>
        <dbReference type="ChEBI" id="CHEBI:30864"/>
    </reaction>
</comment>
<evidence type="ECO:0000256" key="6">
    <source>
        <dbReference type="ARBA" id="ARBA00022643"/>
    </source>
</evidence>
<dbReference type="EMBL" id="QKYN01000088">
    <property type="protein sequence ID" value="RAG83392.1"/>
    <property type="molecule type" value="Genomic_DNA"/>
</dbReference>
<dbReference type="GO" id="GO:0004152">
    <property type="term" value="F:dihydroorotate dehydrogenase activity"/>
    <property type="evidence" value="ECO:0007669"/>
    <property type="project" value="UniProtKB-UniRule"/>
</dbReference>
<dbReference type="Gene3D" id="3.20.20.70">
    <property type="entry name" value="Aldolase class I"/>
    <property type="match status" value="1"/>
</dbReference>
<dbReference type="CDD" id="cd04740">
    <property type="entry name" value="DHOD_1B_like"/>
    <property type="match status" value="1"/>
</dbReference>
<feature type="binding site" evidence="9">
    <location>
        <position position="149"/>
    </location>
    <ligand>
        <name>FMN</name>
        <dbReference type="ChEBI" id="CHEBI:58210"/>
    </ligand>
</feature>
<dbReference type="InterPro" id="IPR012135">
    <property type="entry name" value="Dihydroorotate_DH_1_2"/>
</dbReference>
<comment type="caution">
    <text evidence="11">The sequence shown here is derived from an EMBL/GenBank/DDBJ whole genome shotgun (WGS) entry which is preliminary data.</text>
</comment>
<dbReference type="PROSITE" id="PS00912">
    <property type="entry name" value="DHODEHASE_2"/>
    <property type="match status" value="1"/>
</dbReference>